<comment type="subcellular location">
    <subcellularLocation>
        <location evidence="1">Cell membrane</location>
        <topology evidence="1">Multi-pass membrane protein</topology>
    </subcellularLocation>
</comment>
<organism evidence="14 15">
    <name type="scientific">Arachnia rubra</name>
    <dbReference type="NCBI Taxonomy" id="1547448"/>
    <lineage>
        <taxon>Bacteria</taxon>
        <taxon>Bacillati</taxon>
        <taxon>Actinomycetota</taxon>
        <taxon>Actinomycetes</taxon>
        <taxon>Propionibacteriales</taxon>
        <taxon>Propionibacteriaceae</taxon>
        <taxon>Arachnia</taxon>
    </lineage>
</organism>
<dbReference type="Gene3D" id="3.90.70.10">
    <property type="entry name" value="Cysteine proteinases"/>
    <property type="match status" value="1"/>
</dbReference>
<keyword evidence="7 10" id="KW-1133">Transmembrane helix</keyword>
<dbReference type="PROSITE" id="PS00211">
    <property type="entry name" value="ABC_TRANSPORTER_1"/>
    <property type="match status" value="1"/>
</dbReference>
<evidence type="ECO:0000256" key="7">
    <source>
        <dbReference type="ARBA" id="ARBA00022989"/>
    </source>
</evidence>
<feature type="domain" description="Peptidase C39" evidence="13">
    <location>
        <begin position="16"/>
        <end position="139"/>
    </location>
</feature>
<keyword evidence="4" id="KW-0645">Protease</keyword>
<keyword evidence="6" id="KW-0653">Protein transport</keyword>
<dbReference type="InterPro" id="IPR003439">
    <property type="entry name" value="ABC_transporter-like_ATP-bd"/>
</dbReference>
<feature type="transmembrane region" description="Helical" evidence="10">
    <location>
        <begin position="168"/>
        <end position="189"/>
    </location>
</feature>
<evidence type="ECO:0000256" key="10">
    <source>
        <dbReference type="SAM" id="Phobius"/>
    </source>
</evidence>
<dbReference type="InterPro" id="IPR036640">
    <property type="entry name" value="ABC1_TM_sf"/>
</dbReference>
<dbReference type="SUPFAM" id="SSF90123">
    <property type="entry name" value="ABC transporter transmembrane region"/>
    <property type="match status" value="1"/>
</dbReference>
<dbReference type="Gene3D" id="1.20.1560.10">
    <property type="entry name" value="ABC transporter type 1, transmembrane domain"/>
    <property type="match status" value="1"/>
</dbReference>
<keyword evidence="4" id="KW-0788">Thiol protease</keyword>
<keyword evidence="2 10" id="KW-0812">Transmembrane</keyword>
<dbReference type="InterPro" id="IPR003593">
    <property type="entry name" value="AAA+_ATPase"/>
</dbReference>
<dbReference type="PANTHER" id="PTHR24221">
    <property type="entry name" value="ATP-BINDING CASSETTE SUB-FAMILY B"/>
    <property type="match status" value="1"/>
</dbReference>
<evidence type="ECO:0000256" key="3">
    <source>
        <dbReference type="ARBA" id="ARBA00022741"/>
    </source>
</evidence>
<feature type="domain" description="ABC transporter" evidence="11">
    <location>
        <begin position="483"/>
        <end position="715"/>
    </location>
</feature>
<feature type="domain" description="ABC transmembrane type-1" evidence="12">
    <location>
        <begin position="171"/>
        <end position="449"/>
    </location>
</feature>
<dbReference type="Pfam" id="PF00664">
    <property type="entry name" value="ABC_membrane"/>
    <property type="match status" value="1"/>
</dbReference>
<dbReference type="InterPro" id="IPR005074">
    <property type="entry name" value="Peptidase_C39"/>
</dbReference>
<keyword evidence="5 14" id="KW-0067">ATP-binding</keyword>
<dbReference type="GO" id="GO:0005524">
    <property type="term" value="F:ATP binding"/>
    <property type="evidence" value="ECO:0007669"/>
    <property type="project" value="UniProtKB-KW"/>
</dbReference>
<protein>
    <submittedName>
        <fullName evidence="14">ATP-binding cassette domain-containing protein</fullName>
    </submittedName>
</protein>
<dbReference type="PROSITE" id="PS50990">
    <property type="entry name" value="PEPTIDASE_C39"/>
    <property type="match status" value="1"/>
</dbReference>
<feature type="transmembrane region" description="Helical" evidence="10">
    <location>
        <begin position="389"/>
        <end position="411"/>
    </location>
</feature>
<dbReference type="Proteomes" id="UP000678513">
    <property type="component" value="Chromosome"/>
</dbReference>
<dbReference type="SMART" id="SM00382">
    <property type="entry name" value="AAA"/>
    <property type="match status" value="1"/>
</dbReference>
<evidence type="ECO:0000256" key="8">
    <source>
        <dbReference type="ARBA" id="ARBA00023136"/>
    </source>
</evidence>
<evidence type="ECO:0000259" key="12">
    <source>
        <dbReference type="PROSITE" id="PS50929"/>
    </source>
</evidence>
<evidence type="ECO:0000256" key="1">
    <source>
        <dbReference type="ARBA" id="ARBA00004651"/>
    </source>
</evidence>
<keyword evidence="9" id="KW-0080">Bacteriocin transport</keyword>
<keyword evidence="3" id="KW-0547">Nucleotide-binding</keyword>
<sequence length="723" mass="77713">MKASRRRPVRTPSLIQMETVECGAASLGILLRSRGRVEPLERLRIACNVTRDGANAAAIVTAAESYGLVGGGKVMDIEDLSAIDHPVIIHWAFQHFMVLEGFRRTRRGIVVHVNDPANGHRVMPLDEFDGGFTGVVLDLTPGPNFSKGGKEVSIFTAVVRRLHGAGSALTLTLIATMLVAVPGVLEPIIQRWFVNEFGVELIPVFFPVVLLILCAATIGVLTAIQREHLKRVEIHLGTSSATHFMKELLRRPVVFFQQRHSADLSGRVNTNFRVSSSITNNVVMTLASTTLIVVYGVALIILDPLLAALVMLVSAFNVIALRKVLREQRDAASSLQAKDAGLATSTMQTLSTIASIKGNGIEQMAFAKWSGYCAKAISEGQRLGRGQSLITVLPAALAGMNTALVLVVGGLRVASGMSGAGLLVAFQALLASFTQPLVQLVTQASQLQTTQADLARLEDVLNYEGIPAENQTHTFAEVLTGRMDFDHVSFSFDGETKFLSDLSFSVRPGMCVALVGASGSGKSTVGQLAAGLLQPTSGRILLDGRPRDDHSRQSICAAVSYVDQNVSLFEGTVKDNVTLWDETIPERSVIQALEDSEILTEVIQRAGGLNAFVAQDGRNFSGGQCQRIELARALANEPALLILDEATSATDTVTERRIIANLRRRGCAMLVIAHRLSTVRDADLILVFDDGRLVEQGTHEALVARNGTYAGLRSGKSDKTKVA</sequence>
<gene>
    <name evidence="14" type="ORF">J5A65_02065</name>
</gene>
<dbReference type="SUPFAM" id="SSF52540">
    <property type="entry name" value="P-loop containing nucleoside triphosphate hydrolases"/>
    <property type="match status" value="1"/>
</dbReference>
<evidence type="ECO:0000313" key="15">
    <source>
        <dbReference type="Proteomes" id="UP000678513"/>
    </source>
</evidence>
<keyword evidence="6" id="KW-0813">Transport</keyword>
<keyword evidence="4" id="KW-0378">Hydrolase</keyword>
<dbReference type="Gene3D" id="3.40.50.300">
    <property type="entry name" value="P-loop containing nucleotide triphosphate hydrolases"/>
    <property type="match status" value="1"/>
</dbReference>
<dbReference type="Pfam" id="PF00005">
    <property type="entry name" value="ABC_tran"/>
    <property type="match status" value="1"/>
</dbReference>
<dbReference type="PANTHER" id="PTHR24221:SF654">
    <property type="entry name" value="ATP-BINDING CASSETTE SUB-FAMILY B MEMBER 6"/>
    <property type="match status" value="1"/>
</dbReference>
<evidence type="ECO:0000256" key="2">
    <source>
        <dbReference type="ARBA" id="ARBA00022692"/>
    </source>
</evidence>
<keyword evidence="8 10" id="KW-0472">Membrane</keyword>
<evidence type="ECO:0000256" key="6">
    <source>
        <dbReference type="ARBA" id="ARBA00022927"/>
    </source>
</evidence>
<dbReference type="EMBL" id="CP072384">
    <property type="protein sequence ID" value="QUC08557.1"/>
    <property type="molecule type" value="Genomic_DNA"/>
</dbReference>
<reference evidence="14 15" key="1">
    <citation type="submission" date="2021-03" db="EMBL/GenBank/DDBJ databases">
        <title>Human Oral Microbial Genomes.</title>
        <authorList>
            <person name="Johnston C.D."/>
            <person name="Chen T."/>
            <person name="Dewhirst F.E."/>
        </authorList>
    </citation>
    <scope>NUCLEOTIDE SEQUENCE [LARGE SCALE GENOMIC DNA]</scope>
    <source>
        <strain evidence="14 15">DSMZ 100122</strain>
    </source>
</reference>
<dbReference type="InterPro" id="IPR017871">
    <property type="entry name" value="ABC_transporter-like_CS"/>
</dbReference>
<dbReference type="InterPro" id="IPR039421">
    <property type="entry name" value="Type_1_exporter"/>
</dbReference>
<evidence type="ECO:0000259" key="13">
    <source>
        <dbReference type="PROSITE" id="PS50990"/>
    </source>
</evidence>
<accession>A0ABX7Y5V0</accession>
<feature type="transmembrane region" description="Helical" evidence="10">
    <location>
        <begin position="201"/>
        <end position="224"/>
    </location>
</feature>
<keyword evidence="15" id="KW-1185">Reference proteome</keyword>
<evidence type="ECO:0000259" key="11">
    <source>
        <dbReference type="PROSITE" id="PS50893"/>
    </source>
</evidence>
<dbReference type="Pfam" id="PF03412">
    <property type="entry name" value="Peptidase_C39"/>
    <property type="match status" value="1"/>
</dbReference>
<dbReference type="PROSITE" id="PS50893">
    <property type="entry name" value="ABC_TRANSPORTER_2"/>
    <property type="match status" value="1"/>
</dbReference>
<dbReference type="InterPro" id="IPR027417">
    <property type="entry name" value="P-loop_NTPase"/>
</dbReference>
<evidence type="ECO:0000256" key="4">
    <source>
        <dbReference type="ARBA" id="ARBA00022807"/>
    </source>
</evidence>
<evidence type="ECO:0000256" key="5">
    <source>
        <dbReference type="ARBA" id="ARBA00022840"/>
    </source>
</evidence>
<name>A0ABX7Y5V0_9ACTN</name>
<dbReference type="InterPro" id="IPR011527">
    <property type="entry name" value="ABC1_TM_dom"/>
</dbReference>
<feature type="transmembrane region" description="Helical" evidence="10">
    <location>
        <begin position="307"/>
        <end position="325"/>
    </location>
</feature>
<proteinExistence type="predicted"/>
<feature type="transmembrane region" description="Helical" evidence="10">
    <location>
        <begin position="282"/>
        <end position="301"/>
    </location>
</feature>
<evidence type="ECO:0000256" key="9">
    <source>
        <dbReference type="ARBA" id="ARBA00043264"/>
    </source>
</evidence>
<evidence type="ECO:0000313" key="14">
    <source>
        <dbReference type="EMBL" id="QUC08557.1"/>
    </source>
</evidence>
<dbReference type="PROSITE" id="PS50929">
    <property type="entry name" value="ABC_TM1F"/>
    <property type="match status" value="1"/>
</dbReference>